<keyword evidence="6 12" id="KW-0479">Metal-binding</keyword>
<evidence type="ECO:0000259" key="13">
    <source>
        <dbReference type="PROSITE" id="PS51747"/>
    </source>
</evidence>
<protein>
    <recommendedName>
        <fullName evidence="5 12">Cytidine deaminase</fullName>
        <ecNumber evidence="4 12">3.5.4.5</ecNumber>
    </recommendedName>
    <alternativeName>
        <fullName evidence="9 12">Cytidine aminohydrolase</fullName>
    </alternativeName>
</protein>
<evidence type="ECO:0000256" key="2">
    <source>
        <dbReference type="ARBA" id="ARBA00003949"/>
    </source>
</evidence>
<dbReference type="PROSITE" id="PS00903">
    <property type="entry name" value="CYT_DCMP_DEAMINASES_1"/>
    <property type="match status" value="1"/>
</dbReference>
<sequence length="136" mass="14620">MMVSEKELIKAAQIAREQAYVPYSHFAVGAVLLTQTGQIYTGCNIENSSFSLTNCAERTAMFKAISAGERDFANLTVIADTADPVSPCGACRQVLAEFCAPDMPVILTNLHGAVQHTTVAELLPYAFKGEQMSDGQ</sequence>
<feature type="domain" description="CMP/dCMP-type deaminase" evidence="13">
    <location>
        <begin position="3"/>
        <end position="130"/>
    </location>
</feature>
<keyword evidence="7 12" id="KW-0378">Hydrolase</keyword>
<comment type="catalytic activity">
    <reaction evidence="10 12">
        <text>2'-deoxycytidine + H2O + H(+) = 2'-deoxyuridine + NH4(+)</text>
        <dbReference type="Rhea" id="RHEA:13433"/>
        <dbReference type="ChEBI" id="CHEBI:15377"/>
        <dbReference type="ChEBI" id="CHEBI:15378"/>
        <dbReference type="ChEBI" id="CHEBI:15698"/>
        <dbReference type="ChEBI" id="CHEBI:16450"/>
        <dbReference type="ChEBI" id="CHEBI:28938"/>
        <dbReference type="EC" id="3.5.4.5"/>
    </reaction>
</comment>
<dbReference type="SUPFAM" id="SSF53927">
    <property type="entry name" value="Cytidine deaminase-like"/>
    <property type="match status" value="1"/>
</dbReference>
<comment type="cofactor">
    <cofactor evidence="1 12">
        <name>Zn(2+)</name>
        <dbReference type="ChEBI" id="CHEBI:29105"/>
    </cofactor>
</comment>
<reference evidence="14 15" key="1">
    <citation type="submission" date="2023-02" db="EMBL/GenBank/DDBJ databases">
        <title>The predominant lactic acid bacteria and yeasts involved in the spontaneous fermentation of millet during the production of the traditional porridge Hausa koko in Ghana.</title>
        <authorList>
            <person name="Atter A."/>
            <person name="Diaz M."/>
        </authorList>
    </citation>
    <scope>NUCLEOTIDE SEQUENCE [LARGE SCALE GENOMIC DNA]</scope>
    <source>
        <strain evidence="14 15">FI11640</strain>
    </source>
</reference>
<dbReference type="InterPro" id="IPR050202">
    <property type="entry name" value="Cyt/Deoxycyt_deaminase"/>
</dbReference>
<evidence type="ECO:0000256" key="8">
    <source>
        <dbReference type="ARBA" id="ARBA00022833"/>
    </source>
</evidence>
<evidence type="ECO:0000313" key="14">
    <source>
        <dbReference type="EMBL" id="MEE6716784.1"/>
    </source>
</evidence>
<evidence type="ECO:0000256" key="12">
    <source>
        <dbReference type="RuleBase" id="RU364006"/>
    </source>
</evidence>
<dbReference type="PROSITE" id="PS51747">
    <property type="entry name" value="CYT_DCMP_DEAMINASES_2"/>
    <property type="match status" value="1"/>
</dbReference>
<keyword evidence="15" id="KW-1185">Reference proteome</keyword>
<accession>A0ABU7T2E5</accession>
<evidence type="ECO:0000256" key="1">
    <source>
        <dbReference type="ARBA" id="ARBA00001947"/>
    </source>
</evidence>
<evidence type="ECO:0000256" key="6">
    <source>
        <dbReference type="ARBA" id="ARBA00022723"/>
    </source>
</evidence>
<dbReference type="Pfam" id="PF00383">
    <property type="entry name" value="dCMP_cyt_deam_1"/>
    <property type="match status" value="1"/>
</dbReference>
<evidence type="ECO:0000256" key="10">
    <source>
        <dbReference type="ARBA" id="ARBA00049252"/>
    </source>
</evidence>
<comment type="similarity">
    <text evidence="3 12">Belongs to the cytidine and deoxycytidylate deaminase family.</text>
</comment>
<evidence type="ECO:0000256" key="7">
    <source>
        <dbReference type="ARBA" id="ARBA00022801"/>
    </source>
</evidence>
<dbReference type="NCBIfam" id="TIGR01354">
    <property type="entry name" value="cyt_deam_tetra"/>
    <property type="match status" value="1"/>
</dbReference>
<comment type="caution">
    <text evidence="14">The sequence shown here is derived from an EMBL/GenBank/DDBJ whole genome shotgun (WGS) entry which is preliminary data.</text>
</comment>
<evidence type="ECO:0000256" key="9">
    <source>
        <dbReference type="ARBA" id="ARBA00032005"/>
    </source>
</evidence>
<proteinExistence type="inferred from homology"/>
<evidence type="ECO:0000256" key="3">
    <source>
        <dbReference type="ARBA" id="ARBA00006576"/>
    </source>
</evidence>
<dbReference type="EC" id="3.5.4.5" evidence="4 12"/>
<evidence type="ECO:0000256" key="11">
    <source>
        <dbReference type="ARBA" id="ARBA00049558"/>
    </source>
</evidence>
<name>A0ABU7T2E5_9LACO</name>
<dbReference type="NCBIfam" id="NF004064">
    <property type="entry name" value="PRK05578.1"/>
    <property type="match status" value="1"/>
</dbReference>
<evidence type="ECO:0000313" key="15">
    <source>
        <dbReference type="Proteomes" id="UP001330016"/>
    </source>
</evidence>
<dbReference type="InterPro" id="IPR006262">
    <property type="entry name" value="Cyt_deam_tetra"/>
</dbReference>
<dbReference type="Gene3D" id="3.40.140.10">
    <property type="entry name" value="Cytidine Deaminase, domain 2"/>
    <property type="match status" value="1"/>
</dbReference>
<evidence type="ECO:0000256" key="5">
    <source>
        <dbReference type="ARBA" id="ARBA00018266"/>
    </source>
</evidence>
<dbReference type="InterPro" id="IPR016192">
    <property type="entry name" value="APOBEC/CMP_deaminase_Zn-bd"/>
</dbReference>
<dbReference type="InterPro" id="IPR016193">
    <property type="entry name" value="Cytidine_deaminase-like"/>
</dbReference>
<dbReference type="Proteomes" id="UP001330016">
    <property type="component" value="Unassembled WGS sequence"/>
</dbReference>
<dbReference type="EMBL" id="JAQSGK010000049">
    <property type="protein sequence ID" value="MEE6716784.1"/>
    <property type="molecule type" value="Genomic_DNA"/>
</dbReference>
<comment type="function">
    <text evidence="2 12">This enzyme scavenges exogenous and endogenous cytidine and 2'-deoxycytidine for UMP synthesis.</text>
</comment>
<comment type="catalytic activity">
    <reaction evidence="11 12">
        <text>cytidine + H2O + H(+) = uridine + NH4(+)</text>
        <dbReference type="Rhea" id="RHEA:16069"/>
        <dbReference type="ChEBI" id="CHEBI:15377"/>
        <dbReference type="ChEBI" id="CHEBI:15378"/>
        <dbReference type="ChEBI" id="CHEBI:16704"/>
        <dbReference type="ChEBI" id="CHEBI:17562"/>
        <dbReference type="ChEBI" id="CHEBI:28938"/>
        <dbReference type="EC" id="3.5.4.5"/>
    </reaction>
</comment>
<organism evidence="14 15">
    <name type="scientific">Schleiferilactobacillus harbinensis</name>
    <dbReference type="NCBI Taxonomy" id="304207"/>
    <lineage>
        <taxon>Bacteria</taxon>
        <taxon>Bacillati</taxon>
        <taxon>Bacillota</taxon>
        <taxon>Bacilli</taxon>
        <taxon>Lactobacillales</taxon>
        <taxon>Lactobacillaceae</taxon>
        <taxon>Schleiferilactobacillus</taxon>
    </lineage>
</organism>
<evidence type="ECO:0000256" key="4">
    <source>
        <dbReference type="ARBA" id="ARBA00012783"/>
    </source>
</evidence>
<dbReference type="PANTHER" id="PTHR11644">
    <property type="entry name" value="CYTIDINE DEAMINASE"/>
    <property type="match status" value="1"/>
</dbReference>
<dbReference type="GO" id="GO:0004126">
    <property type="term" value="F:cytidine deaminase activity"/>
    <property type="evidence" value="ECO:0007669"/>
    <property type="project" value="UniProtKB-EC"/>
</dbReference>
<gene>
    <name evidence="14" type="primary">cdd</name>
    <name evidence="14" type="ORF">PS435_13070</name>
</gene>
<dbReference type="PANTHER" id="PTHR11644:SF2">
    <property type="entry name" value="CYTIDINE DEAMINASE"/>
    <property type="match status" value="1"/>
</dbReference>
<dbReference type="CDD" id="cd01283">
    <property type="entry name" value="cytidine_deaminase"/>
    <property type="match status" value="1"/>
</dbReference>
<dbReference type="InterPro" id="IPR002125">
    <property type="entry name" value="CMP_dCMP_dom"/>
</dbReference>
<keyword evidence="8 12" id="KW-0862">Zinc</keyword>